<proteinExistence type="predicted"/>
<sequence>MDVRSIILKCQVGGYQHIFEVVHDVKKIVHTGNEFLKFNVDTKLQKSIIAFESEFNKLLSEPPFENYQFEHITGEPKEMLYNCRNK</sequence>
<dbReference type="Proteomes" id="UP000606786">
    <property type="component" value="Unassembled WGS sequence"/>
</dbReference>
<dbReference type="EMBL" id="CAJHJT010000012">
    <property type="protein sequence ID" value="CAD7000345.1"/>
    <property type="molecule type" value="Genomic_DNA"/>
</dbReference>
<protein>
    <submittedName>
        <fullName evidence="1">(Mediterranean fruit fly) hypothetical protein</fullName>
    </submittedName>
</protein>
<name>A0A811UR16_CERCA</name>
<accession>A0A811UR16</accession>
<comment type="caution">
    <text evidence="1">The sequence shown here is derived from an EMBL/GenBank/DDBJ whole genome shotgun (WGS) entry which is preliminary data.</text>
</comment>
<reference evidence="1" key="1">
    <citation type="submission" date="2020-11" db="EMBL/GenBank/DDBJ databases">
        <authorList>
            <person name="Whitehead M."/>
        </authorList>
    </citation>
    <scope>NUCLEOTIDE SEQUENCE</scope>
    <source>
        <strain evidence="1">EGII</strain>
    </source>
</reference>
<evidence type="ECO:0000313" key="1">
    <source>
        <dbReference type="EMBL" id="CAD7000345.1"/>
    </source>
</evidence>
<evidence type="ECO:0000313" key="2">
    <source>
        <dbReference type="Proteomes" id="UP000606786"/>
    </source>
</evidence>
<gene>
    <name evidence="1" type="ORF">CCAP1982_LOCUS8828</name>
</gene>
<organism evidence="1 2">
    <name type="scientific">Ceratitis capitata</name>
    <name type="common">Mediterranean fruit fly</name>
    <name type="synonym">Tephritis capitata</name>
    <dbReference type="NCBI Taxonomy" id="7213"/>
    <lineage>
        <taxon>Eukaryota</taxon>
        <taxon>Metazoa</taxon>
        <taxon>Ecdysozoa</taxon>
        <taxon>Arthropoda</taxon>
        <taxon>Hexapoda</taxon>
        <taxon>Insecta</taxon>
        <taxon>Pterygota</taxon>
        <taxon>Neoptera</taxon>
        <taxon>Endopterygota</taxon>
        <taxon>Diptera</taxon>
        <taxon>Brachycera</taxon>
        <taxon>Muscomorpha</taxon>
        <taxon>Tephritoidea</taxon>
        <taxon>Tephritidae</taxon>
        <taxon>Ceratitis</taxon>
        <taxon>Ceratitis</taxon>
    </lineage>
</organism>
<dbReference type="OrthoDB" id="1742084at2759"/>
<dbReference type="AlphaFoldDB" id="A0A811UR16"/>
<keyword evidence="2" id="KW-1185">Reference proteome</keyword>